<dbReference type="Proteomes" id="UP000265515">
    <property type="component" value="Unassembled WGS sequence"/>
</dbReference>
<feature type="region of interest" description="Disordered" evidence="1">
    <location>
        <begin position="436"/>
        <end position="466"/>
    </location>
</feature>
<comment type="caution">
    <text evidence="3">The sequence shown here is derived from an EMBL/GenBank/DDBJ whole genome shotgun (WGS) entry which is preliminary data.</text>
</comment>
<dbReference type="InterPro" id="IPR000305">
    <property type="entry name" value="GIY-YIG_endonuc"/>
</dbReference>
<dbReference type="AlphaFoldDB" id="A0A388JLV8"/>
<keyword evidence="4" id="KW-1185">Reference proteome</keyword>
<protein>
    <recommendedName>
        <fullName evidence="2">GIY-YIG domain-containing protein</fullName>
    </recommendedName>
</protein>
<feature type="domain" description="GIY-YIG" evidence="2">
    <location>
        <begin position="36"/>
        <end position="118"/>
    </location>
</feature>
<dbReference type="Pfam" id="PF01541">
    <property type="entry name" value="GIY-YIG"/>
    <property type="match status" value="1"/>
</dbReference>
<gene>
    <name evidence="3" type="ORF">CBR_g187</name>
</gene>
<dbReference type="EMBL" id="BFEA01000001">
    <property type="protein sequence ID" value="GBG58787.1"/>
    <property type="molecule type" value="Genomic_DNA"/>
</dbReference>
<name>A0A388JLV8_CHABU</name>
<dbReference type="Gramene" id="GBG58787">
    <property type="protein sequence ID" value="GBG58787"/>
    <property type="gene ID" value="CBR_g187"/>
</dbReference>
<evidence type="ECO:0000313" key="3">
    <source>
        <dbReference type="EMBL" id="GBG58787.1"/>
    </source>
</evidence>
<accession>A0A388JLV8</accession>
<evidence type="ECO:0000259" key="2">
    <source>
        <dbReference type="Pfam" id="PF01541"/>
    </source>
</evidence>
<sequence length="839" mass="95820">MIHLTMLLGIRGEITWLKKYMDKVDVDESTLDLQTGGTYIIASPWAKRVYVGCTAILILQRWREHVHTATSDSRGKASQLYRWMRTFGIDKFVIIPVRHTAKADDFVFEQYLIRDLSPSLNTKGTRGRGVKSRKRKGKRERKKRGGEAVRKSVVAFTTAEGKRTSLLNWLREKSEKPSERTEVAFTAGEQWTDGWKQISKLFGMSEVEVNGRALLLKQVRQVCQNGGKMMFVRLRKTTTTTERYKRELVRLMRQPRLVGGLARQSTSKLIGLYRTAGFFGRKETTEKLKIKIDRVLRKKTGVSVRRRVTVKYPYNASVLKTEVRRKVESVIDKKLDDHAQAAFVKKKVRVVNTRNRTVGEVIHNHRRHAHTQPVTCPCEHRHLTKQDGHVLTRVSEMKDTPMFVRNAKNVTRRDEQNSKRDIIQGISMAIAHLKGRTQEEMSTPASKPRTGSVRPGQRNPDYESVGKPEAEVLAQCKKEFEDAGLTEIGRWKSDGKLGRSYVIPKDKDLQRWRPIAPACNDPAVLVQRRGARALHCLVTRFSRRKNFHLKSTMELKEDLENAGEILSKEGCDMAMGRCYNIKEMFSSISHASVKNAVSDLVMHFEEQGWRQVRVATRGKLCQMSKTERKEPGFVTVKLDMIRTIVEYDLAHAYMMHGDVVRKQITGIPMGRTTSPVLAIVTCAMAEAAFLSSLGSDRRLVMGWRIVDDVSIIVGCNGEPEAWRKAVGILDTFEKTYDHKLKLIRKDEDTNTWNFIGGRVYVMKKPVQVHFVQETKNCMSLRNSGPLRYQSMQDFASYTDRKAKKGILSATLRRLWQSSTSHALCISSIAYAVTESFLRG</sequence>
<evidence type="ECO:0000313" key="4">
    <source>
        <dbReference type="Proteomes" id="UP000265515"/>
    </source>
</evidence>
<evidence type="ECO:0000256" key="1">
    <source>
        <dbReference type="SAM" id="MobiDB-lite"/>
    </source>
</evidence>
<proteinExistence type="predicted"/>
<organism evidence="3 4">
    <name type="scientific">Chara braunii</name>
    <name type="common">Braun's stonewort</name>
    <dbReference type="NCBI Taxonomy" id="69332"/>
    <lineage>
        <taxon>Eukaryota</taxon>
        <taxon>Viridiplantae</taxon>
        <taxon>Streptophyta</taxon>
        <taxon>Charophyceae</taxon>
        <taxon>Charales</taxon>
        <taxon>Characeae</taxon>
        <taxon>Chara</taxon>
    </lineage>
</organism>
<feature type="compositionally biased region" description="Basic residues" evidence="1">
    <location>
        <begin position="125"/>
        <end position="144"/>
    </location>
</feature>
<reference evidence="3 4" key="1">
    <citation type="journal article" date="2018" name="Cell">
        <title>The Chara Genome: Secondary Complexity and Implications for Plant Terrestrialization.</title>
        <authorList>
            <person name="Nishiyama T."/>
            <person name="Sakayama H."/>
            <person name="Vries J.D."/>
            <person name="Buschmann H."/>
            <person name="Saint-Marcoux D."/>
            <person name="Ullrich K.K."/>
            <person name="Haas F.B."/>
            <person name="Vanderstraeten L."/>
            <person name="Becker D."/>
            <person name="Lang D."/>
            <person name="Vosolsobe S."/>
            <person name="Rombauts S."/>
            <person name="Wilhelmsson P.K.I."/>
            <person name="Janitza P."/>
            <person name="Kern R."/>
            <person name="Heyl A."/>
            <person name="Rumpler F."/>
            <person name="Villalobos L.I.A.C."/>
            <person name="Clay J.M."/>
            <person name="Skokan R."/>
            <person name="Toyoda A."/>
            <person name="Suzuki Y."/>
            <person name="Kagoshima H."/>
            <person name="Schijlen E."/>
            <person name="Tajeshwar N."/>
            <person name="Catarino B."/>
            <person name="Hetherington A.J."/>
            <person name="Saltykova A."/>
            <person name="Bonnot C."/>
            <person name="Breuninger H."/>
            <person name="Symeonidi A."/>
            <person name="Radhakrishnan G.V."/>
            <person name="Van Nieuwerburgh F."/>
            <person name="Deforce D."/>
            <person name="Chang C."/>
            <person name="Karol K.G."/>
            <person name="Hedrich R."/>
            <person name="Ulvskov P."/>
            <person name="Glockner G."/>
            <person name="Delwiche C.F."/>
            <person name="Petrasek J."/>
            <person name="Van de Peer Y."/>
            <person name="Friml J."/>
            <person name="Beilby M."/>
            <person name="Dolan L."/>
            <person name="Kohara Y."/>
            <person name="Sugano S."/>
            <person name="Fujiyama A."/>
            <person name="Delaux P.-M."/>
            <person name="Quint M."/>
            <person name="TheiBen G."/>
            <person name="Hagemann M."/>
            <person name="Harholt J."/>
            <person name="Dunand C."/>
            <person name="Zachgo S."/>
            <person name="Langdale J."/>
            <person name="Maumus F."/>
            <person name="Straeten D.V.D."/>
            <person name="Gould S.B."/>
            <person name="Rensing S.A."/>
        </authorList>
    </citation>
    <scope>NUCLEOTIDE SEQUENCE [LARGE SCALE GENOMIC DNA]</scope>
    <source>
        <strain evidence="3 4">S276</strain>
    </source>
</reference>
<feature type="region of interest" description="Disordered" evidence="1">
    <location>
        <begin position="121"/>
        <end position="146"/>
    </location>
</feature>